<organism evidence="1 2">
    <name type="scientific">Effusibacillus consociatus</name>
    <dbReference type="NCBI Taxonomy" id="1117041"/>
    <lineage>
        <taxon>Bacteria</taxon>
        <taxon>Bacillati</taxon>
        <taxon>Bacillota</taxon>
        <taxon>Bacilli</taxon>
        <taxon>Bacillales</taxon>
        <taxon>Alicyclobacillaceae</taxon>
        <taxon>Effusibacillus</taxon>
    </lineage>
</organism>
<evidence type="ECO:0000313" key="1">
    <source>
        <dbReference type="EMBL" id="MFC4768272.1"/>
    </source>
</evidence>
<dbReference type="RefSeq" id="WP_380026226.1">
    <property type="nucleotide sequence ID" value="NZ_JBHSHC010000098.1"/>
</dbReference>
<name>A0ABV9Q4R4_9BACL</name>
<proteinExistence type="predicted"/>
<accession>A0ABV9Q4R4</accession>
<keyword evidence="1" id="KW-0378">Hydrolase</keyword>
<comment type="caution">
    <text evidence="1">The sequence shown here is derived from an EMBL/GenBank/DDBJ whole genome shotgun (WGS) entry which is preliminary data.</text>
</comment>
<dbReference type="Pfam" id="PF04307">
    <property type="entry name" value="YdjM"/>
    <property type="match status" value="1"/>
</dbReference>
<reference evidence="2" key="1">
    <citation type="journal article" date="2019" name="Int. J. Syst. Evol. Microbiol.">
        <title>The Global Catalogue of Microorganisms (GCM) 10K type strain sequencing project: providing services to taxonomists for standard genome sequencing and annotation.</title>
        <authorList>
            <consortium name="The Broad Institute Genomics Platform"/>
            <consortium name="The Broad Institute Genome Sequencing Center for Infectious Disease"/>
            <person name="Wu L."/>
            <person name="Ma J."/>
        </authorList>
    </citation>
    <scope>NUCLEOTIDE SEQUENCE [LARGE SCALE GENOMIC DNA]</scope>
    <source>
        <strain evidence="2">WYCCWR 12678</strain>
    </source>
</reference>
<dbReference type="Proteomes" id="UP001596002">
    <property type="component" value="Unassembled WGS sequence"/>
</dbReference>
<keyword evidence="2" id="KW-1185">Reference proteome</keyword>
<dbReference type="InterPro" id="IPR007404">
    <property type="entry name" value="YdjM-like"/>
</dbReference>
<gene>
    <name evidence="1" type="ORF">ACFO8Q_13040</name>
</gene>
<evidence type="ECO:0000313" key="2">
    <source>
        <dbReference type="Proteomes" id="UP001596002"/>
    </source>
</evidence>
<dbReference type="EMBL" id="JBHSHC010000098">
    <property type="protein sequence ID" value="MFC4768272.1"/>
    <property type="molecule type" value="Genomic_DNA"/>
</dbReference>
<dbReference type="GO" id="GO:0016787">
    <property type="term" value="F:hydrolase activity"/>
    <property type="evidence" value="ECO:0007669"/>
    <property type="project" value="UniProtKB-KW"/>
</dbReference>
<protein>
    <submittedName>
        <fullName evidence="1">Metal-dependent hydrolase</fullName>
    </submittedName>
</protein>
<sequence>MDTGSHLLLGVTLAGLAQIDPAVAQNPSLAHALMVSTVVGSHAPDFDGRGSRFSGIRSKNPCYLV</sequence>